<dbReference type="Proteomes" id="UP000039865">
    <property type="component" value="Unassembled WGS sequence"/>
</dbReference>
<protein>
    <submittedName>
        <fullName evidence="1">Uncharacterized protein</fullName>
    </submittedName>
</protein>
<evidence type="ECO:0000313" key="1">
    <source>
        <dbReference type="EMBL" id="CDW74374.1"/>
    </source>
</evidence>
<dbReference type="OrthoDB" id="3176171at2759"/>
<gene>
    <name evidence="1" type="primary">Contig8141.g8685</name>
    <name evidence="1" type="ORF">STYLEM_3353</name>
</gene>
<dbReference type="AlphaFoldDB" id="A0A078A0Q1"/>
<proteinExistence type="predicted"/>
<name>A0A078A0Q1_STYLE</name>
<keyword evidence="2" id="KW-1185">Reference proteome</keyword>
<organism evidence="1 2">
    <name type="scientific">Stylonychia lemnae</name>
    <name type="common">Ciliate</name>
    <dbReference type="NCBI Taxonomy" id="5949"/>
    <lineage>
        <taxon>Eukaryota</taxon>
        <taxon>Sar</taxon>
        <taxon>Alveolata</taxon>
        <taxon>Ciliophora</taxon>
        <taxon>Intramacronucleata</taxon>
        <taxon>Spirotrichea</taxon>
        <taxon>Stichotrichia</taxon>
        <taxon>Sporadotrichida</taxon>
        <taxon>Oxytrichidae</taxon>
        <taxon>Stylonychinae</taxon>
        <taxon>Stylonychia</taxon>
    </lineage>
</organism>
<dbReference type="InParanoid" id="A0A078A0Q1"/>
<accession>A0A078A0Q1</accession>
<dbReference type="EMBL" id="CCKQ01003250">
    <property type="protein sequence ID" value="CDW74374.1"/>
    <property type="molecule type" value="Genomic_DNA"/>
</dbReference>
<reference evidence="1 2" key="1">
    <citation type="submission" date="2014-06" db="EMBL/GenBank/DDBJ databases">
        <authorList>
            <person name="Swart Estienne"/>
        </authorList>
    </citation>
    <scope>NUCLEOTIDE SEQUENCE [LARGE SCALE GENOMIC DNA]</scope>
    <source>
        <strain evidence="1 2">130c</strain>
    </source>
</reference>
<sequence>MDGTGNVPGIASQTQQNASVNNSYFHMNNLKQSHQVYQQQQKDAQLTQKLVGIIDTLQDELTFKTLQVNQLMEENLKLKQMQGLGISNDGNIQGSIDNLLSNPSFRAALFERLSKQNF</sequence>
<evidence type="ECO:0000313" key="2">
    <source>
        <dbReference type="Proteomes" id="UP000039865"/>
    </source>
</evidence>